<dbReference type="PROSITE" id="PS51918">
    <property type="entry name" value="RADICAL_SAM"/>
    <property type="match status" value="1"/>
</dbReference>
<dbReference type="InterPro" id="IPR006158">
    <property type="entry name" value="Cobalamin-bd"/>
</dbReference>
<dbReference type="PROSITE" id="PS51332">
    <property type="entry name" value="B12_BINDING"/>
    <property type="match status" value="1"/>
</dbReference>
<evidence type="ECO:0000256" key="2">
    <source>
        <dbReference type="ARBA" id="ARBA00022691"/>
    </source>
</evidence>
<dbReference type="RefSeq" id="WP_013164173.1">
    <property type="nucleotide sequence ID" value="NC_014216.1"/>
</dbReference>
<evidence type="ECO:0000313" key="10">
    <source>
        <dbReference type="Proteomes" id="UP000001508"/>
    </source>
</evidence>
<keyword evidence="10" id="KW-1185">Reference proteome</keyword>
<dbReference type="KEGG" id="dak:DaAHT2_1972"/>
<evidence type="ECO:0000256" key="5">
    <source>
        <dbReference type="ARBA" id="ARBA00023014"/>
    </source>
</evidence>
<dbReference type="Gene3D" id="3.30.750.200">
    <property type="match status" value="1"/>
</dbReference>
<dbReference type="GO" id="GO:0005829">
    <property type="term" value="C:cytosol"/>
    <property type="evidence" value="ECO:0007669"/>
    <property type="project" value="TreeGrafter"/>
</dbReference>
<dbReference type="eggNOG" id="COG1032">
    <property type="taxonomic scope" value="Bacteria"/>
</dbReference>
<dbReference type="InterPro" id="IPR025288">
    <property type="entry name" value="DUF4080"/>
</dbReference>
<dbReference type="Gene3D" id="3.80.30.20">
    <property type="entry name" value="tm_1862 like domain"/>
    <property type="match status" value="1"/>
</dbReference>
<keyword evidence="5" id="KW-0411">Iron-sulfur</keyword>
<dbReference type="Pfam" id="PF13311">
    <property type="entry name" value="DUF4080"/>
    <property type="match status" value="1"/>
</dbReference>
<evidence type="ECO:0000259" key="8">
    <source>
        <dbReference type="PROSITE" id="PS51918"/>
    </source>
</evidence>
<feature type="compositionally biased region" description="Low complexity" evidence="6">
    <location>
        <begin position="246"/>
        <end position="256"/>
    </location>
</feature>
<sequence>MLIRLVALNARFVHSAPALFYLRQQLAENLPAARLEICQLTINDPYYETLQGLLDQEPSALFFSVYVWNAVYTRRLLLDLRQVRPDLPLVLGGPQAPHLDLPREVAAAGVCVVQGPAEGLGPDFYADLAAGRLPSTYQADFAAPFRLPYRPEDFAAELQNRHVYYESSRGCPFACSYCLSSARRGVAYRELQEVLVELELLLAARPKSIRLVDRTFNAPPERALEIWRFLVARSREGAAAPPGPGAPAEAPDAVAPAAPPSEPPPEPPATVFHFEIAPDLFTDQALEFLATVPPGLFRFEIGLQSFNPASLAAVNRYPDLARAREAIRRLVAGDNIHLHLDLILGLPFETRASYLESLNGIMALRPHQLQLGLLKVLPDTPLAARRQEFALRCCQEPPYPVLATRWLTRDEVAELYRLGELIESYYNPRFFLATLNYLLRREINPAAFFQELAATCATRNFFGRARTQELLSSALADHFRRRDDAQLALELLRFDWLACGHRRWPEHLQRPVEAGRDRLKEARDRLWHQLPDNLPPFFTSADRSAFFKRSVFAPFSAVALEELGLGDGRRGGVVAFLPGKNSGLKARQATAVFELTGSPPV</sequence>
<name>D6Z525_DESAT</name>
<dbReference type="OrthoDB" id="9804952at2"/>
<keyword evidence="4" id="KW-0408">Iron</keyword>
<dbReference type="SFLD" id="SFLDS00029">
    <property type="entry name" value="Radical_SAM"/>
    <property type="match status" value="1"/>
</dbReference>
<dbReference type="Pfam" id="PF04055">
    <property type="entry name" value="Radical_SAM"/>
    <property type="match status" value="1"/>
</dbReference>
<evidence type="ECO:0000256" key="4">
    <source>
        <dbReference type="ARBA" id="ARBA00023004"/>
    </source>
</evidence>
<feature type="compositionally biased region" description="Pro residues" evidence="6">
    <location>
        <begin position="257"/>
        <end position="268"/>
    </location>
</feature>
<dbReference type="AlphaFoldDB" id="D6Z525"/>
<dbReference type="GO" id="GO:0046872">
    <property type="term" value="F:metal ion binding"/>
    <property type="evidence" value="ECO:0007669"/>
    <property type="project" value="UniProtKB-KW"/>
</dbReference>
<reference evidence="10" key="1">
    <citation type="submission" date="2010-02" db="EMBL/GenBank/DDBJ databases">
        <title>Complete sequence of Desulfurivibrio alkaliphilus AHT2.</title>
        <authorList>
            <consortium name="US DOE Joint Genome Institute"/>
            <person name="Pitluck S."/>
            <person name="Chertkov O."/>
            <person name="Detter J.C."/>
            <person name="Han C."/>
            <person name="Tapia R."/>
            <person name="Larimer F."/>
            <person name="Land M."/>
            <person name="Hauser L."/>
            <person name="Kyrpides N."/>
            <person name="Mikhailova N."/>
            <person name="Sorokin D.Y."/>
            <person name="Muyzer G."/>
            <person name="Woyke T."/>
        </authorList>
    </citation>
    <scope>NUCLEOTIDE SEQUENCE [LARGE SCALE GENOMIC DNA]</scope>
    <source>
        <strain evidence="10">DSM 19089 / UNIQEM U267 / AHT2</strain>
    </source>
</reference>
<dbReference type="SMART" id="SM00729">
    <property type="entry name" value="Elp3"/>
    <property type="match status" value="1"/>
</dbReference>
<protein>
    <submittedName>
        <fullName evidence="9">Radical SAM domain protein</fullName>
    </submittedName>
</protein>
<dbReference type="SFLD" id="SFLDG01082">
    <property type="entry name" value="B12-binding_domain_containing"/>
    <property type="match status" value="1"/>
</dbReference>
<dbReference type="GO" id="GO:0003824">
    <property type="term" value="F:catalytic activity"/>
    <property type="evidence" value="ECO:0007669"/>
    <property type="project" value="InterPro"/>
</dbReference>
<evidence type="ECO:0000313" key="9">
    <source>
        <dbReference type="EMBL" id="ADH86650.1"/>
    </source>
</evidence>
<organism evidence="9 10">
    <name type="scientific">Desulfurivibrio alkaliphilus (strain DSM 19089 / UNIQEM U267 / AHT2)</name>
    <dbReference type="NCBI Taxonomy" id="589865"/>
    <lineage>
        <taxon>Bacteria</taxon>
        <taxon>Pseudomonadati</taxon>
        <taxon>Thermodesulfobacteriota</taxon>
        <taxon>Desulfobulbia</taxon>
        <taxon>Desulfobulbales</taxon>
        <taxon>Desulfobulbaceae</taxon>
        <taxon>Desulfurivibrio</taxon>
    </lineage>
</organism>
<dbReference type="Proteomes" id="UP000001508">
    <property type="component" value="Chromosome"/>
</dbReference>
<dbReference type="InterPro" id="IPR007197">
    <property type="entry name" value="rSAM"/>
</dbReference>
<evidence type="ECO:0000256" key="6">
    <source>
        <dbReference type="SAM" id="MobiDB-lite"/>
    </source>
</evidence>
<gene>
    <name evidence="9" type="ordered locus">DaAHT2_1972</name>
</gene>
<keyword evidence="2" id="KW-0949">S-adenosyl-L-methionine</keyword>
<dbReference type="PANTHER" id="PTHR43409:SF16">
    <property type="entry name" value="SLR0320 PROTEIN"/>
    <property type="match status" value="1"/>
</dbReference>
<dbReference type="InParanoid" id="D6Z525"/>
<proteinExistence type="predicted"/>
<feature type="domain" description="B12-binding" evidence="7">
    <location>
        <begin position="1"/>
        <end position="135"/>
    </location>
</feature>
<dbReference type="GO" id="GO:0031419">
    <property type="term" value="F:cobalamin binding"/>
    <property type="evidence" value="ECO:0007669"/>
    <property type="project" value="InterPro"/>
</dbReference>
<evidence type="ECO:0000256" key="1">
    <source>
        <dbReference type="ARBA" id="ARBA00001966"/>
    </source>
</evidence>
<dbReference type="InterPro" id="IPR058240">
    <property type="entry name" value="rSAM_sf"/>
</dbReference>
<evidence type="ECO:0000259" key="7">
    <source>
        <dbReference type="PROSITE" id="PS51332"/>
    </source>
</evidence>
<dbReference type="SUPFAM" id="SSF102114">
    <property type="entry name" value="Radical SAM enzymes"/>
    <property type="match status" value="1"/>
</dbReference>
<evidence type="ECO:0000256" key="3">
    <source>
        <dbReference type="ARBA" id="ARBA00022723"/>
    </source>
</evidence>
<dbReference type="InterPro" id="IPR023404">
    <property type="entry name" value="rSAM_horseshoe"/>
</dbReference>
<dbReference type="STRING" id="589865.DaAHT2_1972"/>
<dbReference type="PANTHER" id="PTHR43409">
    <property type="entry name" value="ANAEROBIC MAGNESIUM-PROTOPORPHYRIN IX MONOMETHYL ESTER CYCLASE-RELATED"/>
    <property type="match status" value="1"/>
</dbReference>
<feature type="domain" description="Radical SAM core" evidence="8">
    <location>
        <begin position="157"/>
        <end position="420"/>
    </location>
</feature>
<dbReference type="InterPro" id="IPR006638">
    <property type="entry name" value="Elp3/MiaA/NifB-like_rSAM"/>
</dbReference>
<comment type="cofactor">
    <cofactor evidence="1">
        <name>[4Fe-4S] cluster</name>
        <dbReference type="ChEBI" id="CHEBI:49883"/>
    </cofactor>
</comment>
<dbReference type="EMBL" id="CP001940">
    <property type="protein sequence ID" value="ADH86650.1"/>
    <property type="molecule type" value="Genomic_DNA"/>
</dbReference>
<dbReference type="HOGENOM" id="CLU_021572_1_0_7"/>
<keyword evidence="3" id="KW-0479">Metal-binding</keyword>
<dbReference type="InterPro" id="IPR051198">
    <property type="entry name" value="BchE-like"/>
</dbReference>
<feature type="region of interest" description="Disordered" evidence="6">
    <location>
        <begin position="238"/>
        <end position="269"/>
    </location>
</feature>
<dbReference type="GO" id="GO:0051536">
    <property type="term" value="F:iron-sulfur cluster binding"/>
    <property type="evidence" value="ECO:0007669"/>
    <property type="project" value="UniProtKB-KW"/>
</dbReference>
<accession>D6Z525</accession>